<name>E6YZ66_BARSR</name>
<dbReference type="InterPro" id="IPR005039">
    <property type="entry name" value="Ant_C"/>
</dbReference>
<organism evidence="4">
    <name type="scientific">Bartonella schoenbuchensis (strain DSM 13525 / NCTC 13165 / R1)</name>
    <dbReference type="NCBI Taxonomy" id="687861"/>
    <lineage>
        <taxon>Bacteria</taxon>
        <taxon>Pseudomonadati</taxon>
        <taxon>Pseudomonadota</taxon>
        <taxon>Alphaproteobacteria</taxon>
        <taxon>Hyphomicrobiales</taxon>
        <taxon>Bartonellaceae</taxon>
        <taxon>Bartonella</taxon>
    </lineage>
</organism>
<sequence length="246" mass="27908">MNTLIEIKESTANSATVQTMSSHEIAELCGKRHDHVMRDIKKMLEELNAPKFGAVSLMGNYFDKKGESRPCYYLPKRECLILVSGYSTTLRAKIIDRWQELEKQGGNSQLDLANALQNPLTIRQLLLESITQLEDLRTEVKTLKPKAEALEHLKRSDGLFALYEAAKMLDVRPTDFTKHLQFHKWAYRNFPGGPMLPYQDKIRKGLMDCVIHTIQKSDGTKMSVSSAKITVKGLACLREQFHGGVQ</sequence>
<protein>
    <submittedName>
        <fullName evidence="2">Phage regulatory protein, rha family</fullName>
    </submittedName>
</protein>
<dbReference type="Proteomes" id="UP000190811">
    <property type="component" value="Chromosome"/>
</dbReference>
<reference evidence="4" key="1">
    <citation type="journal article" date="2011" name="PLoS Genet.">
        <title>Parallel evolution of a type IV secretion system in radiating lineages of the host-restricted bacterial pathogen Bartonella.</title>
        <authorList>
            <person name="Engel P."/>
            <person name="Salzburger W."/>
            <person name="Liesch M."/>
            <person name="Chang C.C."/>
            <person name="Maruyama S."/>
            <person name="Lanz C."/>
            <person name="Calteau A."/>
            <person name="Lajus A."/>
            <person name="Medigue C."/>
            <person name="Schuster S.C."/>
            <person name="Dehio C."/>
        </authorList>
    </citation>
    <scope>NUCLEOTIDE SEQUENCE</scope>
    <source>
        <strain evidence="4">R1</strain>
    </source>
</reference>
<dbReference type="EMBL" id="CP019789">
    <property type="protein sequence ID" value="AQX31154.1"/>
    <property type="molecule type" value="Genomic_DNA"/>
</dbReference>
<evidence type="ECO:0000313" key="5">
    <source>
        <dbReference type="Proteomes" id="UP000190811"/>
    </source>
</evidence>
<feature type="domain" description="Antirepressor protein C-terminal" evidence="1">
    <location>
        <begin position="139"/>
        <end position="242"/>
    </location>
</feature>
<accession>E6YZ66</accession>
<evidence type="ECO:0000313" key="4">
    <source>
        <dbReference type="EMBL" id="CBI82154.1"/>
    </source>
</evidence>
<dbReference type="InterPro" id="IPR014054">
    <property type="entry name" value="Phage_regulatory_Rha"/>
</dbReference>
<evidence type="ECO:0000259" key="1">
    <source>
        <dbReference type="Pfam" id="PF03374"/>
    </source>
</evidence>
<dbReference type="EMBL" id="FN645509">
    <property type="protein sequence ID" value="CBI82154.1"/>
    <property type="molecule type" value="Genomic_DNA"/>
</dbReference>
<proteinExistence type="predicted"/>
<dbReference type="RefSeq" id="WP_078689711.1">
    <property type="nucleotide sequence ID" value="NZ_CP019789.1"/>
</dbReference>
<dbReference type="STRING" id="687861.BscR1v2_006790"/>
<dbReference type="Pfam" id="PF09669">
    <property type="entry name" value="Phage_pRha"/>
    <property type="match status" value="1"/>
</dbReference>
<reference evidence="2" key="3">
    <citation type="submission" date="2017-02" db="EMBL/GenBank/DDBJ databases">
        <title>Evolutionary dynamics of pathoadaptation revealed by three independent acquisitions of the VirB/D4 type IV secretion system in Bartonella.</title>
        <authorList>
            <person name="Harms A."/>
            <person name="Segers F.H.I.D."/>
            <person name="Quebatte M."/>
            <person name="Mistl C."/>
            <person name="Manfredi P."/>
            <person name="Koerner J."/>
            <person name="Chomel B."/>
            <person name="Kosoy M."/>
            <person name="Maruyama S."/>
            <person name="Engel P."/>
            <person name="Dehio C."/>
        </authorList>
    </citation>
    <scope>NUCLEOTIDE SEQUENCE [LARGE SCALE GENOMIC DNA]</scope>
    <source>
        <strain evidence="2">R1</strain>
    </source>
</reference>
<dbReference type="GO" id="GO:0003677">
    <property type="term" value="F:DNA binding"/>
    <property type="evidence" value="ECO:0007669"/>
    <property type="project" value="InterPro"/>
</dbReference>
<dbReference type="Pfam" id="PF03374">
    <property type="entry name" value="ANT"/>
    <property type="match status" value="1"/>
</dbReference>
<reference evidence="5" key="2">
    <citation type="journal article" date="2017" name="Genome Biol. Evol.">
        <title>Evolutionary Dynamics of Pathoadaptation Revealed by Three Independent Acquisitions of the VirB/D4 Type IV Secretion System in Bartonella.</title>
        <authorList>
            <person name="Harms A."/>
            <person name="Segers F.H."/>
            <person name="Quebatte M."/>
            <person name="Mistl C."/>
            <person name="Manfredi P."/>
            <person name="Korner J."/>
            <person name="Chomel B.B."/>
            <person name="Kosoy M."/>
            <person name="Maruyama S."/>
            <person name="Engel P."/>
            <person name="Dehio C."/>
        </authorList>
    </citation>
    <scope>NUCLEOTIDE SEQUENCE [LARGE SCALE GENOMIC DNA]</scope>
    <source>
        <strain evidence="5">R1</strain>
    </source>
</reference>
<dbReference type="EMBL" id="CP019789">
    <property type="protein sequence ID" value="AQX30619.1"/>
    <property type="molecule type" value="Genomic_DNA"/>
</dbReference>
<dbReference type="NCBIfam" id="TIGR02681">
    <property type="entry name" value="phage_pRha"/>
    <property type="match status" value="1"/>
</dbReference>
<evidence type="ECO:0000313" key="3">
    <source>
        <dbReference type="EMBL" id="AQX31154.1"/>
    </source>
</evidence>
<dbReference type="AlphaFoldDB" id="E6YZ66"/>
<gene>
    <name evidence="4" type="ORF">B11C_40009</name>
    <name evidence="2" type="ORF">BscR1v2_006790</name>
    <name evidence="3" type="ORF">BscR1v2_012400</name>
</gene>
<evidence type="ECO:0000313" key="2">
    <source>
        <dbReference type="EMBL" id="AQX30619.1"/>
    </source>
</evidence>